<gene>
    <name evidence="1" type="ORF">DGAL_LOCUS4431</name>
</gene>
<accession>A0A8J2RLP2</accession>
<protein>
    <submittedName>
        <fullName evidence="1">Uncharacterized protein</fullName>
    </submittedName>
</protein>
<name>A0A8J2RLP2_9CRUS</name>
<proteinExistence type="predicted"/>
<reference evidence="1" key="1">
    <citation type="submission" date="2021-11" db="EMBL/GenBank/DDBJ databases">
        <authorList>
            <person name="Schell T."/>
        </authorList>
    </citation>
    <scope>NUCLEOTIDE SEQUENCE</scope>
    <source>
        <strain evidence="1">M5</strain>
    </source>
</reference>
<organism evidence="1 2">
    <name type="scientific">Daphnia galeata</name>
    <dbReference type="NCBI Taxonomy" id="27404"/>
    <lineage>
        <taxon>Eukaryota</taxon>
        <taxon>Metazoa</taxon>
        <taxon>Ecdysozoa</taxon>
        <taxon>Arthropoda</taxon>
        <taxon>Crustacea</taxon>
        <taxon>Branchiopoda</taxon>
        <taxon>Diplostraca</taxon>
        <taxon>Cladocera</taxon>
        <taxon>Anomopoda</taxon>
        <taxon>Daphniidae</taxon>
        <taxon>Daphnia</taxon>
    </lineage>
</organism>
<dbReference type="AlphaFoldDB" id="A0A8J2RLP2"/>
<keyword evidence="2" id="KW-1185">Reference proteome</keyword>
<dbReference type="EMBL" id="CAKKLH010000071">
    <property type="protein sequence ID" value="CAH0102053.1"/>
    <property type="molecule type" value="Genomic_DNA"/>
</dbReference>
<evidence type="ECO:0000313" key="1">
    <source>
        <dbReference type="EMBL" id="CAH0102053.1"/>
    </source>
</evidence>
<sequence length="49" mass="5385">MLGSPRTSLRDQFWKTAYKIGPIFHPENDSGPTLIQGCMLPGAALPQEN</sequence>
<comment type="caution">
    <text evidence="1">The sequence shown here is derived from an EMBL/GenBank/DDBJ whole genome shotgun (WGS) entry which is preliminary data.</text>
</comment>
<evidence type="ECO:0000313" key="2">
    <source>
        <dbReference type="Proteomes" id="UP000789390"/>
    </source>
</evidence>
<dbReference type="Proteomes" id="UP000789390">
    <property type="component" value="Unassembled WGS sequence"/>
</dbReference>